<dbReference type="GO" id="GO:0003677">
    <property type="term" value="F:DNA binding"/>
    <property type="evidence" value="ECO:0007669"/>
    <property type="project" value="InterPro"/>
</dbReference>
<sequence>MFKRDAILFFQGNQAALAKAAGVSPQAVFQWGELVPEGRAQRLVEASEGTLVYNKDVYDEYRKEKQKGNLIHENQSQGCDPGA</sequence>
<protein>
    <submittedName>
        <fullName evidence="1">Transcriptional regulator</fullName>
    </submittedName>
</protein>
<dbReference type="SUPFAM" id="SSF47413">
    <property type="entry name" value="lambda repressor-like DNA-binding domains"/>
    <property type="match status" value="1"/>
</dbReference>
<comment type="caution">
    <text evidence="1">The sequence shown here is derived from an EMBL/GenBank/DDBJ whole genome shotgun (WGS) entry which is preliminary data.</text>
</comment>
<dbReference type="Proteomes" id="UP000461948">
    <property type="component" value="Unassembled WGS sequence"/>
</dbReference>
<dbReference type="Pfam" id="PF14549">
    <property type="entry name" value="P22_Cro"/>
    <property type="match status" value="1"/>
</dbReference>
<evidence type="ECO:0000313" key="2">
    <source>
        <dbReference type="Proteomes" id="UP000461948"/>
    </source>
</evidence>
<reference evidence="1 2" key="1">
    <citation type="submission" date="2019-11" db="EMBL/GenBank/DDBJ databases">
        <title>Draft Genome Sequence of Plant Growth-Promoting Rhizosphere-Associated Bacteria.</title>
        <authorList>
            <person name="Vasilyev I.Y."/>
            <person name="Radchenko V."/>
            <person name="Ilnitskaya E.V."/>
        </authorList>
    </citation>
    <scope>NUCLEOTIDE SEQUENCE [LARGE SCALE GENOMIC DNA]</scope>
    <source>
        <strain evidence="1 2">VRA_MhP_f</strain>
    </source>
</reference>
<organism evidence="1 2">
    <name type="scientific">Enterobacter agglomerans</name>
    <name type="common">Erwinia herbicola</name>
    <name type="synonym">Pantoea agglomerans</name>
    <dbReference type="NCBI Taxonomy" id="549"/>
    <lineage>
        <taxon>Bacteria</taxon>
        <taxon>Pseudomonadati</taxon>
        <taxon>Pseudomonadota</taxon>
        <taxon>Gammaproteobacteria</taxon>
        <taxon>Enterobacterales</taxon>
        <taxon>Erwiniaceae</taxon>
        <taxon>Pantoea</taxon>
        <taxon>Pantoea agglomerans group</taxon>
    </lineage>
</organism>
<dbReference type="InterPro" id="IPR010982">
    <property type="entry name" value="Lambda_DNA-bd_dom_sf"/>
</dbReference>
<proteinExistence type="predicted"/>
<dbReference type="Gene3D" id="1.10.260.40">
    <property type="entry name" value="lambda repressor-like DNA-binding domains"/>
    <property type="match status" value="1"/>
</dbReference>
<dbReference type="AlphaFoldDB" id="A0A7X2MJ94"/>
<evidence type="ECO:0000313" key="1">
    <source>
        <dbReference type="EMBL" id="MSE14225.1"/>
    </source>
</evidence>
<dbReference type="EMBL" id="WKLC01000074">
    <property type="protein sequence ID" value="MSE14225.1"/>
    <property type="molecule type" value="Genomic_DNA"/>
</dbReference>
<gene>
    <name evidence="1" type="ORF">GKC49_03415</name>
</gene>
<name>A0A7X2MJ94_ENTAG</name>
<accession>A0A7X2MJ94</accession>